<dbReference type="Proteomes" id="UP000195080">
    <property type="component" value="Chromosome"/>
</dbReference>
<reference evidence="2" key="1">
    <citation type="submission" date="2017-05" db="EMBL/GenBank/DDBJ databases">
        <title>The Genome Sequence of EEnterococcus faecalis 9F2_4866.</title>
        <authorList>
            <consortium name="The Broad Institute Genomics Platform"/>
            <consortium name="The Broad Institute Genomic Center for Infectious Diseases"/>
            <person name="Earl A."/>
            <person name="Manson A."/>
            <person name="Schwartman J."/>
            <person name="Gilmore M."/>
            <person name="Abouelleil A."/>
            <person name="Cao P."/>
            <person name="Chapman S."/>
            <person name="Cusick C."/>
            <person name="Shea T."/>
            <person name="Young S."/>
            <person name="Neafsey D."/>
            <person name="Nusbaum C."/>
            <person name="Birren B."/>
        </authorList>
    </citation>
    <scope>NUCLEOTIDE SEQUENCE [LARGE SCALE GENOMIC DNA]</scope>
    <source>
        <strain evidence="2">12C11_DIV0727</strain>
    </source>
</reference>
<gene>
    <name evidence="1" type="ORF">A5866_000072</name>
</gene>
<protein>
    <submittedName>
        <fullName evidence="1">Uncharacterized protein</fullName>
    </submittedName>
</protein>
<sequence length="175" mass="20676">MKRIIEYIRGKLLNNPEKRETIDIYNLSITSANDNITKKDLNLISFFLKFTPSENKLFSVIKKWNDDTFVNISCESNNQNWISCTQKMLTVDEILKGTPEDYLEDFFWLIEVEKIYDIDNIMNHVIDFINSNKKEYQSICSKKSRIYFSRYSDVNSYTVVWGQENYLNCIVSDVG</sequence>
<dbReference type="RefSeq" id="WP_339099737.1">
    <property type="nucleotide sequence ID" value="NZ_CP147248.1"/>
</dbReference>
<accession>A0ABZ2T0U2</accession>
<evidence type="ECO:0000313" key="1">
    <source>
        <dbReference type="EMBL" id="WYJ85014.1"/>
    </source>
</evidence>
<evidence type="ECO:0000313" key="2">
    <source>
        <dbReference type="Proteomes" id="UP000195080"/>
    </source>
</evidence>
<name>A0ABZ2T0U2_9ENTE</name>
<proteinExistence type="predicted"/>
<organism evidence="1 2">
    <name type="scientific">Candidatus Enterococcus lemimoniae</name>
    <dbReference type="NCBI Taxonomy" id="1834167"/>
    <lineage>
        <taxon>Bacteria</taxon>
        <taxon>Bacillati</taxon>
        <taxon>Bacillota</taxon>
        <taxon>Bacilli</taxon>
        <taxon>Lactobacillales</taxon>
        <taxon>Enterococcaceae</taxon>
        <taxon>Enterococcus</taxon>
    </lineage>
</organism>
<keyword evidence="2" id="KW-1185">Reference proteome</keyword>
<dbReference type="EMBL" id="CP147248">
    <property type="protein sequence ID" value="WYJ85014.1"/>
    <property type="molecule type" value="Genomic_DNA"/>
</dbReference>